<feature type="binding site" evidence="6">
    <location>
        <begin position="574"/>
        <end position="575"/>
    </location>
    <ligand>
        <name>alpha-maltose 1-phosphate</name>
        <dbReference type="ChEBI" id="CHEBI:63576"/>
    </ligand>
</feature>
<dbReference type="SMART" id="SM00642">
    <property type="entry name" value="Aamy"/>
    <property type="match status" value="1"/>
</dbReference>
<feature type="domain" description="Glycosyl hydrolase family 13 catalytic" evidence="8">
    <location>
        <begin position="253"/>
        <end position="599"/>
    </location>
</feature>
<comment type="subunit">
    <text evidence="1 6">Homodimer.</text>
</comment>
<keyword evidence="2 6" id="KW-0328">Glycosyltransferase</keyword>
<feature type="active site" description="Nucleophile" evidence="6">
    <location>
        <position position="432"/>
    </location>
</feature>
<gene>
    <name evidence="6" type="primary">glgE</name>
    <name evidence="9" type="ORF">RD110_13915</name>
</gene>
<keyword evidence="3 6" id="KW-0808">Transferase</keyword>
<dbReference type="PANTHER" id="PTHR47786">
    <property type="entry name" value="ALPHA-1,4-GLUCAN:MALTOSE-1-PHOSPHATE MALTOSYLTRANSFERASE"/>
    <property type="match status" value="1"/>
</dbReference>
<dbReference type="RefSeq" id="WP_076200036.1">
    <property type="nucleotide sequence ID" value="NZ_CP019236.1"/>
</dbReference>
<dbReference type="AlphaFoldDB" id="A0A1P8JWN0"/>
<dbReference type="InterPro" id="IPR013783">
    <property type="entry name" value="Ig-like_fold"/>
</dbReference>
<dbReference type="STRING" id="1842727.RD110_13915"/>
<dbReference type="Gene3D" id="2.60.40.10">
    <property type="entry name" value="Immunoglobulins"/>
    <property type="match status" value="1"/>
</dbReference>
<dbReference type="GO" id="GO:0030979">
    <property type="term" value="P:alpha-glucan biosynthetic process"/>
    <property type="evidence" value="ECO:0007669"/>
    <property type="project" value="UniProtKB-UniRule"/>
</dbReference>
<reference evidence="9 10" key="1">
    <citation type="submission" date="2017-01" db="EMBL/GenBank/DDBJ databases">
        <authorList>
            <person name="Mah S.A."/>
            <person name="Swanson W.J."/>
            <person name="Moy G.W."/>
            <person name="Vacquier V.D."/>
        </authorList>
    </citation>
    <scope>NUCLEOTIDE SEQUENCE [LARGE SCALE GENOMIC DNA]</scope>
    <source>
        <strain evidence="9 10">DCY110</strain>
    </source>
</reference>
<evidence type="ECO:0000256" key="5">
    <source>
        <dbReference type="ARBA" id="ARBA00048735"/>
    </source>
</evidence>
<protein>
    <recommendedName>
        <fullName evidence="6">Alpha-1,4-glucan:maltose-1-phosphate maltosyltransferase</fullName>
        <shortName evidence="6">GMPMT</shortName>
        <ecNumber evidence="6">2.4.99.16</ecNumber>
    </recommendedName>
    <alternativeName>
        <fullName evidence="6">(1-&gt;4)-alpha-D-glucan:maltose-1-phosphate alpha-D-maltosyltransferase</fullName>
    </alternativeName>
</protein>
<dbReference type="InterPro" id="IPR006047">
    <property type="entry name" value="GH13_cat_dom"/>
</dbReference>
<feature type="site" description="Transition state stabilizer" evidence="6">
    <location>
        <position position="519"/>
    </location>
</feature>
<keyword evidence="10" id="KW-1185">Reference proteome</keyword>
<dbReference type="PANTHER" id="PTHR47786:SF2">
    <property type="entry name" value="GLYCOSYL HYDROLASE FAMILY 13 CATALYTIC DOMAIN-CONTAINING PROTEIN"/>
    <property type="match status" value="1"/>
</dbReference>
<dbReference type="InterPro" id="IPR026585">
    <property type="entry name" value="GlgE"/>
</dbReference>
<feature type="binding site" evidence="6">
    <location>
        <position position="361"/>
    </location>
    <ligand>
        <name>alpha-maltose 1-phosphate</name>
        <dbReference type="ChEBI" id="CHEBI:63576"/>
    </ligand>
</feature>
<dbReference type="Pfam" id="PF21702">
    <property type="entry name" value="GLGE_C"/>
    <property type="match status" value="1"/>
</dbReference>
<dbReference type="GO" id="GO:0016758">
    <property type="term" value="F:hexosyltransferase activity"/>
    <property type="evidence" value="ECO:0007669"/>
    <property type="project" value="UniProtKB-UniRule"/>
</dbReference>
<proteinExistence type="inferred from homology"/>
<evidence type="ECO:0000313" key="9">
    <source>
        <dbReference type="EMBL" id="APW38157.1"/>
    </source>
</evidence>
<evidence type="ECO:0000313" key="10">
    <source>
        <dbReference type="Proteomes" id="UP000186609"/>
    </source>
</evidence>
<evidence type="ECO:0000256" key="6">
    <source>
        <dbReference type="HAMAP-Rule" id="MF_02124"/>
    </source>
</evidence>
<feature type="binding site" evidence="6">
    <location>
        <position position="301"/>
    </location>
    <ligand>
        <name>alpha-maltose 1-phosphate</name>
        <dbReference type="ChEBI" id="CHEBI:63576"/>
    </ligand>
</feature>
<feature type="binding site" evidence="6">
    <location>
        <position position="433"/>
    </location>
    <ligand>
        <name>alpha-maltose 1-phosphate</name>
        <dbReference type="ChEBI" id="CHEBI:63576"/>
    </ligand>
</feature>
<feature type="region of interest" description="Disordered" evidence="7">
    <location>
        <begin position="1"/>
        <end position="29"/>
    </location>
</feature>
<evidence type="ECO:0000256" key="7">
    <source>
        <dbReference type="SAM" id="MobiDB-lite"/>
    </source>
</evidence>
<dbReference type="HAMAP" id="MF_02124">
    <property type="entry name" value="GlgE"/>
    <property type="match status" value="1"/>
</dbReference>
<comment type="function">
    <text evidence="6">Maltosyltransferase that uses maltose 1-phosphate (M1P) as the sugar donor to elongate linear or branched alpha-(1-&gt;4)-glucans. Is involved in a branched alpha-glucan biosynthetic pathway from trehalose, together with TreS, Mak and GlgB.</text>
</comment>
<accession>A0A1P8JWN0</accession>
<dbReference type="Gene3D" id="2.60.40.1180">
    <property type="entry name" value="Golgi alpha-mannosidase II"/>
    <property type="match status" value="1"/>
</dbReference>
<evidence type="ECO:0000256" key="3">
    <source>
        <dbReference type="ARBA" id="ARBA00022679"/>
    </source>
</evidence>
<dbReference type="Pfam" id="PF00128">
    <property type="entry name" value="Alpha-amylase"/>
    <property type="match status" value="1"/>
</dbReference>
<evidence type="ECO:0000256" key="1">
    <source>
        <dbReference type="ARBA" id="ARBA00011738"/>
    </source>
</evidence>
<feature type="active site" description="Proton donor" evidence="6">
    <location>
        <position position="461"/>
    </location>
</feature>
<dbReference type="Gene3D" id="3.20.20.80">
    <property type="entry name" value="Glycosidases"/>
    <property type="match status" value="1"/>
</dbReference>
<comment type="similarity">
    <text evidence="6">Belongs to the glycosyl hydrolase 13 family. GlgE subfamily.</text>
</comment>
<dbReference type="KEGG" id="rhy:RD110_13915"/>
<dbReference type="EMBL" id="CP019236">
    <property type="protein sequence ID" value="APW38157.1"/>
    <property type="molecule type" value="Genomic_DNA"/>
</dbReference>
<name>A0A1P8JWN0_9BURK</name>
<organism evidence="9 10">
    <name type="scientific">Rhodoferax koreensis</name>
    <dbReference type="NCBI Taxonomy" id="1842727"/>
    <lineage>
        <taxon>Bacteria</taxon>
        <taxon>Pseudomonadati</taxon>
        <taxon>Pseudomonadota</taxon>
        <taxon>Betaproteobacteria</taxon>
        <taxon>Burkholderiales</taxon>
        <taxon>Comamonadaceae</taxon>
        <taxon>Rhodoferax</taxon>
    </lineage>
</organism>
<comment type="catalytic activity">
    <reaction evidence="5 6">
        <text>alpha-maltose 1-phosphate + [(1-&gt;4)-alpha-D-glucosyl](n) = [(1-&gt;4)-alpha-D-glucosyl](n+2) + phosphate</text>
        <dbReference type="Rhea" id="RHEA:42692"/>
        <dbReference type="Rhea" id="RHEA-COMP:9584"/>
        <dbReference type="Rhea" id="RHEA-COMP:10183"/>
        <dbReference type="ChEBI" id="CHEBI:15444"/>
        <dbReference type="ChEBI" id="CHEBI:43474"/>
        <dbReference type="ChEBI" id="CHEBI:63576"/>
        <dbReference type="EC" id="2.4.99.16"/>
    </reaction>
</comment>
<keyword evidence="4 6" id="KW-0119">Carbohydrate metabolism</keyword>
<dbReference type="InterPro" id="IPR013780">
    <property type="entry name" value="Glyco_hydro_b"/>
</dbReference>
<feature type="binding site" evidence="6">
    <location>
        <position position="396"/>
    </location>
    <ligand>
        <name>alpha-maltose 1-phosphate</name>
        <dbReference type="ChEBI" id="CHEBI:63576"/>
    </ligand>
</feature>
<dbReference type="OrthoDB" id="9805159at2"/>
<dbReference type="SUPFAM" id="SSF51445">
    <property type="entry name" value="(Trans)glycosidases"/>
    <property type="match status" value="1"/>
</dbReference>
<evidence type="ECO:0000256" key="4">
    <source>
        <dbReference type="ARBA" id="ARBA00023277"/>
    </source>
</evidence>
<dbReference type="Proteomes" id="UP000186609">
    <property type="component" value="Chromosome"/>
</dbReference>
<dbReference type="InterPro" id="IPR021828">
    <property type="entry name" value="GlgE_dom_N/S"/>
</dbReference>
<dbReference type="EC" id="2.4.99.16" evidence="6"/>
<dbReference type="CDD" id="cd11344">
    <property type="entry name" value="AmyAc_GlgE_like"/>
    <property type="match status" value="1"/>
</dbReference>
<dbReference type="Pfam" id="PF11896">
    <property type="entry name" value="GlgE_dom_N_S"/>
    <property type="match status" value="1"/>
</dbReference>
<dbReference type="GO" id="GO:0004553">
    <property type="term" value="F:hydrolase activity, hydrolyzing O-glycosyl compounds"/>
    <property type="evidence" value="ECO:0007669"/>
    <property type="project" value="InterPro"/>
</dbReference>
<evidence type="ECO:0000259" key="8">
    <source>
        <dbReference type="SMART" id="SM00642"/>
    </source>
</evidence>
<sequence length="705" mass="79386">MPPENEAPKLNAPKSRTRTSPRKPDKPRVILPDEGRARAVVDAVLPWIDGGRFAVKRVEGQAIAVTAHVFTDGHDQVSARLCWGAEGAADMHEVEMSPTGNDEWTASFTPPTQGRYRYTVAAWVDHFAAWRVELGRRVDAADILIAAQIGAVLGEETAARARGEDRKALGKWAQGLRKRALAAAKADLSQMDQVEAEIEAIKALALDDGLAEVAARYPDRQFETRFVAPQADFAAGLPLVVDRQRAAFSAWYEMFPRSAALEEGRHGSFRDVAARLPYVAQMGFDVLYLPPIHPIGRIKRKGRNNALAAEDGDVGSPWAIGADEGGHKDVLPELGTLEDFRALVAKAGELGIELALDIAFQCAPDHPYVKQHPQWFRWRPDGSVQYAENPPKKYQDIYPFNFETEDWRALWLELKSVFDYWIAQGVKIFRVDNPHTKAFPFWEWCITAIKREHPEVLFLAEAFTRPKVMHRLAKLGFSQSYTYFTWRNDKAGLTEYFTELSQGPGYDYFRPNAWPNTPDILNEQLHHAPRAVFTTRLILAATLCANYGIYGPAYELMEGRPRSPGSEEYLDSEKYQLRHWDIEQDHSLRGLIGKLNDIRRHHPALHGNRQLRFFDTGNDQLIAYAKRDDAGQAVLTVVNLDATFRQSGWVHLDAAWLGAGGVETFEVFDLLSGQRFTWRDGGNFVILDPAEMPAHILRIERSSNP</sequence>
<dbReference type="Gene3D" id="1.20.58.80">
    <property type="entry name" value="Phosphotransferase system, lactose/cellobiose-type IIA subunit"/>
    <property type="match status" value="1"/>
</dbReference>
<dbReference type="InterPro" id="IPR017853">
    <property type="entry name" value="GH"/>
</dbReference>
<dbReference type="InterPro" id="IPR049171">
    <property type="entry name" value="GLGE_C"/>
</dbReference>
<evidence type="ECO:0000256" key="2">
    <source>
        <dbReference type="ARBA" id="ARBA00022676"/>
    </source>
</evidence>